<evidence type="ECO:0000256" key="1">
    <source>
        <dbReference type="SAM" id="MobiDB-lite"/>
    </source>
</evidence>
<accession>A0AAD5RNH4</accession>
<proteinExistence type="predicted"/>
<feature type="compositionally biased region" description="Acidic residues" evidence="1">
    <location>
        <begin position="140"/>
        <end position="156"/>
    </location>
</feature>
<evidence type="ECO:0000313" key="3">
    <source>
        <dbReference type="Proteomes" id="UP001201980"/>
    </source>
</evidence>
<feature type="compositionally biased region" description="Basic residues" evidence="1">
    <location>
        <begin position="52"/>
        <end position="62"/>
    </location>
</feature>
<dbReference type="EMBL" id="JAKWBI020000206">
    <property type="protein sequence ID" value="KAJ2899140.1"/>
    <property type="molecule type" value="Genomic_DNA"/>
</dbReference>
<gene>
    <name evidence="2" type="ORF">MKZ38_003387</name>
</gene>
<dbReference type="Pfam" id="PF12511">
    <property type="entry name" value="DUF3716"/>
    <property type="match status" value="1"/>
</dbReference>
<feature type="region of interest" description="Disordered" evidence="1">
    <location>
        <begin position="1"/>
        <end position="92"/>
    </location>
</feature>
<dbReference type="Proteomes" id="UP001201980">
    <property type="component" value="Unassembled WGS sequence"/>
</dbReference>
<organism evidence="2 3">
    <name type="scientific">Zalerion maritima</name>
    <dbReference type="NCBI Taxonomy" id="339359"/>
    <lineage>
        <taxon>Eukaryota</taxon>
        <taxon>Fungi</taxon>
        <taxon>Dikarya</taxon>
        <taxon>Ascomycota</taxon>
        <taxon>Pezizomycotina</taxon>
        <taxon>Sordariomycetes</taxon>
        <taxon>Lulworthiomycetidae</taxon>
        <taxon>Lulworthiales</taxon>
        <taxon>Lulworthiaceae</taxon>
        <taxon>Zalerion</taxon>
    </lineage>
</organism>
<feature type="compositionally biased region" description="Basic residues" evidence="1">
    <location>
        <begin position="1"/>
        <end position="33"/>
    </location>
</feature>
<protein>
    <submittedName>
        <fullName evidence="2">Uncharacterized protein</fullName>
    </submittedName>
</protein>
<sequence length="278" mass="31997">MDHPKTTHKQLPKTLPSRRQRRYHRPRNHRRGPQSRSGSSSPTVSFPAHSYRNPRQHHRTKTPHSTPHQNIHNERRTPLTPRLIFAPGKKKPEMESAWMYYERIRPWHTRQMVETPPMQDVIENGKKMSARSNVGRNAEGVEEEDDGEEHGEDENGEGAKDERCGRCREGMGPFMECVVAFGYGTGGKERESGRQREREGKRSKRENDDEDNGEVYSEEKLEDDDEIAPGTRRRGGGPCACCLYDKVGFKCSLFVNRPRPKLDVKFDLDYDVPKSDSG</sequence>
<reference evidence="2" key="1">
    <citation type="submission" date="2022-07" db="EMBL/GenBank/DDBJ databases">
        <title>Draft genome sequence of Zalerion maritima ATCC 34329, a (micro)plastics degrading marine fungus.</title>
        <authorList>
            <person name="Paco A."/>
            <person name="Goncalves M.F.M."/>
            <person name="Rocha-Santos T.A.P."/>
            <person name="Alves A."/>
        </authorList>
    </citation>
    <scope>NUCLEOTIDE SEQUENCE</scope>
    <source>
        <strain evidence="2">ATCC 34329</strain>
    </source>
</reference>
<feature type="compositionally biased region" description="Basic and acidic residues" evidence="1">
    <location>
        <begin position="187"/>
        <end position="200"/>
    </location>
</feature>
<comment type="caution">
    <text evidence="2">The sequence shown here is derived from an EMBL/GenBank/DDBJ whole genome shotgun (WGS) entry which is preliminary data.</text>
</comment>
<feature type="region of interest" description="Disordered" evidence="1">
    <location>
        <begin position="122"/>
        <end position="162"/>
    </location>
</feature>
<dbReference type="AlphaFoldDB" id="A0AAD5RNH4"/>
<keyword evidence="3" id="KW-1185">Reference proteome</keyword>
<evidence type="ECO:0000313" key="2">
    <source>
        <dbReference type="EMBL" id="KAJ2899140.1"/>
    </source>
</evidence>
<name>A0AAD5RNH4_9PEZI</name>
<dbReference type="InterPro" id="IPR022190">
    <property type="entry name" value="DUF3716"/>
</dbReference>
<feature type="region of interest" description="Disordered" evidence="1">
    <location>
        <begin position="184"/>
        <end position="237"/>
    </location>
</feature>